<accession>A0ABU8A739</accession>
<dbReference type="EMBL" id="JARUMK010000001">
    <property type="protein sequence ID" value="MEH0562202.1"/>
    <property type="molecule type" value="Genomic_DNA"/>
</dbReference>
<feature type="compositionally biased region" description="Basic and acidic residues" evidence="1">
    <location>
        <begin position="257"/>
        <end position="283"/>
    </location>
</feature>
<name>A0ABU8A739_9ACTN</name>
<gene>
    <name evidence="2" type="ORF">QBA37_23620</name>
</gene>
<comment type="caution">
    <text evidence="2">The sequence shown here is derived from an EMBL/GenBank/DDBJ whole genome shotgun (WGS) entry which is preliminary data.</text>
</comment>
<reference evidence="2 3" key="1">
    <citation type="submission" date="2023-04" db="EMBL/GenBank/DDBJ databases">
        <title>Genomic diversity of scab-causing Streptomyces spp. in the province of Quebec, Canada.</title>
        <authorList>
            <person name="Biessy A."/>
            <person name="Cadieux M."/>
            <person name="Ciotola M."/>
            <person name="Filion M."/>
        </authorList>
    </citation>
    <scope>NUCLEOTIDE SEQUENCE [LARGE SCALE GENOMIC DNA]</scope>
    <source>
        <strain evidence="2 3">B21-103</strain>
    </source>
</reference>
<feature type="region of interest" description="Disordered" evidence="1">
    <location>
        <begin position="235"/>
        <end position="308"/>
    </location>
</feature>
<protein>
    <submittedName>
        <fullName evidence="2">Uncharacterized protein</fullName>
    </submittedName>
</protein>
<proteinExistence type="predicted"/>
<sequence>MPEPSVRHDAIINAIMANAGRSTLPFQQAHADRWHGTAFWFNDLLDSASGSEVISQYLVTAAGMTRYDLGELTLRPELCEPEMSAEKLLMTDFAEGWTVLGDLGVAVMPTAGLHAHGRRKGWSWATDEITDGLAARHEDIARIGAEPRPAYILGHDVGEQDGERLQAVVVGRVARGADGHVHWDSTVPEGCAGAPVFVGEELGDDRFRLVCVGLVLPGAERNRIATFDRIRTAVRESGAGQGTEPVTSSLAEPDPEAGEHPETALRTEAGEHPETALRTETGEHLATARHREAGKRPGRWWRRKPRAH</sequence>
<evidence type="ECO:0000256" key="1">
    <source>
        <dbReference type="SAM" id="MobiDB-lite"/>
    </source>
</evidence>
<keyword evidence="3" id="KW-1185">Reference proteome</keyword>
<dbReference type="Proteomes" id="UP001382181">
    <property type="component" value="Unassembled WGS sequence"/>
</dbReference>
<feature type="compositionally biased region" description="Basic residues" evidence="1">
    <location>
        <begin position="296"/>
        <end position="308"/>
    </location>
</feature>
<evidence type="ECO:0000313" key="2">
    <source>
        <dbReference type="EMBL" id="MEH0562202.1"/>
    </source>
</evidence>
<organism evidence="2 3">
    <name type="scientific">Streptomyces silvae</name>
    <dbReference type="NCBI Taxonomy" id="2803812"/>
    <lineage>
        <taxon>Bacteria</taxon>
        <taxon>Bacillati</taxon>
        <taxon>Actinomycetota</taxon>
        <taxon>Actinomycetes</taxon>
        <taxon>Kitasatosporales</taxon>
        <taxon>Streptomycetaceae</taxon>
        <taxon>Streptomyces</taxon>
    </lineage>
</organism>
<evidence type="ECO:0000313" key="3">
    <source>
        <dbReference type="Proteomes" id="UP001382181"/>
    </source>
</evidence>
<dbReference type="RefSeq" id="WP_319222753.1">
    <property type="nucleotide sequence ID" value="NZ_JARUMK010000001.1"/>
</dbReference>